<dbReference type="RefSeq" id="WP_196835423.1">
    <property type="nucleotide sequence ID" value="NZ_JADOTZ010000001.1"/>
</dbReference>
<name>A0A931GEG0_9MICC</name>
<evidence type="ECO:0000256" key="1">
    <source>
        <dbReference type="SAM" id="MobiDB-lite"/>
    </source>
</evidence>
<dbReference type="AlphaFoldDB" id="A0A931GEG0"/>
<dbReference type="InterPro" id="IPR033932">
    <property type="entry name" value="YtcJ-like"/>
</dbReference>
<dbReference type="SUPFAM" id="SSF51556">
    <property type="entry name" value="Metallo-dependent hydrolases"/>
    <property type="match status" value="1"/>
</dbReference>
<organism evidence="3 4">
    <name type="scientific">Zhihengliuella flava</name>
    <dbReference type="NCBI Taxonomy" id="1285193"/>
    <lineage>
        <taxon>Bacteria</taxon>
        <taxon>Bacillati</taxon>
        <taxon>Actinomycetota</taxon>
        <taxon>Actinomycetes</taxon>
        <taxon>Micrococcales</taxon>
        <taxon>Micrococcaceae</taxon>
        <taxon>Zhihengliuella</taxon>
    </lineage>
</organism>
<dbReference type="Pfam" id="PF07969">
    <property type="entry name" value="Amidohydro_3"/>
    <property type="match status" value="1"/>
</dbReference>
<feature type="region of interest" description="Disordered" evidence="1">
    <location>
        <begin position="590"/>
        <end position="610"/>
    </location>
</feature>
<dbReference type="PROSITE" id="PS51318">
    <property type="entry name" value="TAT"/>
    <property type="match status" value="1"/>
</dbReference>
<proteinExistence type="predicted"/>
<sequence length="610" mass="65341">MTTEPRSPIARRRFIQGGVAGLALGAMGAAGVASAPYAAAANARPLVLHGGKIFTFDGSDRVVDSVAISGGRIIAAGSVSEVRRAVKGPAESINLRGACAFPGVNDSHLHGLNFGLTRPPFTLDVGYPTVNSIADIRDAVAARVTESEPGQWIRGRGWDPAYLGDGRQPHRDDLDAVSPNNPVILTEWSGHAVWVNTAALEAAGVTDTTVPPAGGVIVKDADGQPTGVLLEGAAYLVRDHVPDFTAEEKRQALTQAFDIMHAEGITSYTEPGLKLADMKVYDELLSAGTLSERVSLMLRAPAGPAGFEETLTQYAARDIYAPEWLNSQQVKIFADGVPTVNKTAWLSEPYVGGGYGSMTMDGSTPEEQVASLEAVINLAHEYGFQIGTHATGDRTIDAAVAAYAQALQASGESDRRHYIIHCDLPSAQTLSTMAQLQIGASFNPNIKWSLVDSQLQSIGRERAEYEWPYASALRAGVNVSSTSDAPVVYPDFRRGISMMMERRGRSSGDIYGPEEEISFEQALRSYCQTPAWQDRAESWKGRLQPGFAGDITVVDGDISRMSPTEIADVPVRATIINGEVVYDTVNKPLGREKPASWQRNPHPKAVCGSH</sequence>
<dbReference type="Gene3D" id="3.20.20.140">
    <property type="entry name" value="Metal-dependent hydrolases"/>
    <property type="match status" value="1"/>
</dbReference>
<evidence type="ECO:0000313" key="4">
    <source>
        <dbReference type="Proteomes" id="UP000625033"/>
    </source>
</evidence>
<dbReference type="SUPFAM" id="SSF51338">
    <property type="entry name" value="Composite domain of metallo-dependent hydrolases"/>
    <property type="match status" value="1"/>
</dbReference>
<dbReference type="Proteomes" id="UP000625033">
    <property type="component" value="Unassembled WGS sequence"/>
</dbReference>
<protein>
    <submittedName>
        <fullName evidence="3">Amidohydrolase YtcJ</fullName>
    </submittedName>
</protein>
<dbReference type="PANTHER" id="PTHR22642">
    <property type="entry name" value="IMIDAZOLONEPROPIONASE"/>
    <property type="match status" value="1"/>
</dbReference>
<dbReference type="InterPro" id="IPR011059">
    <property type="entry name" value="Metal-dep_hydrolase_composite"/>
</dbReference>
<dbReference type="PANTHER" id="PTHR22642:SF2">
    <property type="entry name" value="PROTEIN LONG AFTER FAR-RED 3"/>
    <property type="match status" value="1"/>
</dbReference>
<accession>A0A931GEG0</accession>
<dbReference type="GO" id="GO:0016810">
    <property type="term" value="F:hydrolase activity, acting on carbon-nitrogen (but not peptide) bonds"/>
    <property type="evidence" value="ECO:0007669"/>
    <property type="project" value="InterPro"/>
</dbReference>
<feature type="domain" description="Amidohydrolase 3" evidence="2">
    <location>
        <begin position="93"/>
        <end position="582"/>
    </location>
</feature>
<dbReference type="InterPro" id="IPR032466">
    <property type="entry name" value="Metal_Hydrolase"/>
</dbReference>
<reference evidence="3" key="1">
    <citation type="submission" date="2020-11" db="EMBL/GenBank/DDBJ databases">
        <title>Sequencing the genomes of 1000 actinobacteria strains.</title>
        <authorList>
            <person name="Klenk H.-P."/>
        </authorList>
    </citation>
    <scope>NUCLEOTIDE SEQUENCE</scope>
    <source>
        <strain evidence="3">DSM 26152</strain>
    </source>
</reference>
<dbReference type="InterPro" id="IPR013108">
    <property type="entry name" value="Amidohydro_3"/>
</dbReference>
<dbReference type="Gene3D" id="2.30.40.10">
    <property type="entry name" value="Urease, subunit C, domain 1"/>
    <property type="match status" value="1"/>
</dbReference>
<keyword evidence="4" id="KW-1185">Reference proteome</keyword>
<evidence type="ECO:0000259" key="2">
    <source>
        <dbReference type="Pfam" id="PF07969"/>
    </source>
</evidence>
<gene>
    <name evidence="3" type="ORF">IW252_000832</name>
</gene>
<comment type="caution">
    <text evidence="3">The sequence shown here is derived from an EMBL/GenBank/DDBJ whole genome shotgun (WGS) entry which is preliminary data.</text>
</comment>
<dbReference type="EMBL" id="JADOTZ010000001">
    <property type="protein sequence ID" value="MBG6084065.1"/>
    <property type="molecule type" value="Genomic_DNA"/>
</dbReference>
<dbReference type="CDD" id="cd01300">
    <property type="entry name" value="YtcJ_like"/>
    <property type="match status" value="1"/>
</dbReference>
<dbReference type="Gene3D" id="3.10.310.70">
    <property type="match status" value="1"/>
</dbReference>
<dbReference type="InterPro" id="IPR006311">
    <property type="entry name" value="TAT_signal"/>
</dbReference>
<evidence type="ECO:0000313" key="3">
    <source>
        <dbReference type="EMBL" id="MBG6084065.1"/>
    </source>
</evidence>